<dbReference type="PATRIC" id="fig|582680.7.peg.1311"/>
<name>A0A0F0L0B7_9MICO</name>
<evidence type="ECO:0000313" key="6">
    <source>
        <dbReference type="Proteomes" id="UP000033448"/>
    </source>
</evidence>
<dbReference type="Proteomes" id="UP000033448">
    <property type="component" value="Unassembled WGS sequence"/>
</dbReference>
<dbReference type="SUPFAM" id="SSF49478">
    <property type="entry name" value="Cna protein B-type domain"/>
    <property type="match status" value="2"/>
</dbReference>
<feature type="chain" id="PRO_5002444778" evidence="4">
    <location>
        <begin position="34"/>
        <end position="683"/>
    </location>
</feature>
<dbReference type="PANTHER" id="PTHR23303">
    <property type="entry name" value="CARBOXYPEPTIDASE REGULATORY REGION-CONTAINING"/>
    <property type="match status" value="1"/>
</dbReference>
<reference evidence="5 6" key="1">
    <citation type="submission" date="2015-02" db="EMBL/GenBank/DDBJ databases">
        <title>Draft genome sequences of ten Microbacterium spp. with emphasis on heavy metal contaminated environments.</title>
        <authorList>
            <person name="Corretto E."/>
        </authorList>
    </citation>
    <scope>NUCLEOTIDE SEQUENCE [LARGE SCALE GENOMIC DNA]</scope>
    <source>
        <strain evidence="5 6">DSM 23848</strain>
    </source>
</reference>
<keyword evidence="1 4" id="KW-0732">Signal</keyword>
<feature type="compositionally biased region" description="Gly residues" evidence="2">
    <location>
        <begin position="622"/>
        <end position="633"/>
    </location>
</feature>
<proteinExistence type="predicted"/>
<accession>A0A0F0L0B7</accession>
<evidence type="ECO:0000256" key="1">
    <source>
        <dbReference type="ARBA" id="ARBA00022729"/>
    </source>
</evidence>
<dbReference type="RefSeq" id="WP_082072184.1">
    <property type="nucleotide sequence ID" value="NZ_JYIT01000068.1"/>
</dbReference>
<evidence type="ECO:0000256" key="3">
    <source>
        <dbReference type="SAM" id="Phobius"/>
    </source>
</evidence>
<keyword evidence="3" id="KW-0472">Membrane</keyword>
<protein>
    <submittedName>
        <fullName evidence="5">Cna protein B-type domain protein</fullName>
    </submittedName>
</protein>
<gene>
    <name evidence="5" type="ORF">RL72_01271</name>
</gene>
<evidence type="ECO:0000313" key="5">
    <source>
        <dbReference type="EMBL" id="KJL25785.1"/>
    </source>
</evidence>
<dbReference type="InterPro" id="IPR013784">
    <property type="entry name" value="Carb-bd-like_fold"/>
</dbReference>
<keyword evidence="6" id="KW-1185">Reference proteome</keyword>
<keyword evidence="3" id="KW-1133">Transmembrane helix</keyword>
<keyword evidence="3" id="KW-0812">Transmembrane</keyword>
<dbReference type="Gene3D" id="2.60.40.1120">
    <property type="entry name" value="Carboxypeptidase-like, regulatory domain"/>
    <property type="match status" value="4"/>
</dbReference>
<dbReference type="EMBL" id="JYIT01000068">
    <property type="protein sequence ID" value="KJL25785.1"/>
    <property type="molecule type" value="Genomic_DNA"/>
</dbReference>
<feature type="region of interest" description="Disordered" evidence="2">
    <location>
        <begin position="622"/>
        <end position="644"/>
    </location>
</feature>
<dbReference type="OrthoDB" id="3771655at2"/>
<sequence length="683" mass="67987">MSAGVSTRRRWKGALTALIAAALMFTGVGAAAAADTLAATGGSIAGVVTNEADGSPIAGIFVQAQNDDASSIAGATTGPDGSYRIDGLQPGAHRVHFLTLGTSYISEYWNNATSYFQAAVVYVQDGVVATGIDAALSSGGTISGVVTREDGTPVVGEPVSAAASGLGGGFSSAITDSSGAYTIQGLPADSYVVNFSTTWDGLVGEYWNDAADYFSATRVPVAAGGAVTGIDAVLTAGGSVQGVVTKASDGSVVANGWVAVLDANGNSVAQGVLSPDGTYRIEGIRPGDYKVKFSSNDPSLVPQYWAGAATAAAATAVTVVAGQTVSGIDAALQSLPAQISGTVTRASDGAPVAGISVTASGAGGYYWATTDDMGAYRISAAPGQYTVEFRDPYQAFVSQWWSGATSAQDATPVTLAEGSQVTGIDARLDATRVIRGTVLLDGSTDLRGRSSSIAVIAESDGRFAGMSYVHPDGTYTLTIAPGTYTVHVEGTEGFAWAVAPQYYSHAATAAEATPVVLSGDADTTGIDFDLSSLTAKVALSSGTAHPGETVHVTASGFAPRDPVKIELHSVPVLLASVTAGADGTVDTTVTLPPDVAAGEHQIVLTGAMSTLTGSAALTVPGGTGTGSTGGATGGAASPSGAGTSSAAQLAATGSEVPFGEMGLAALLLLAGAVLVRIRRRQQA</sequence>
<organism evidence="5 6">
    <name type="scientific">Microbacterium azadirachtae</name>
    <dbReference type="NCBI Taxonomy" id="582680"/>
    <lineage>
        <taxon>Bacteria</taxon>
        <taxon>Bacillati</taxon>
        <taxon>Actinomycetota</taxon>
        <taxon>Actinomycetes</taxon>
        <taxon>Micrococcales</taxon>
        <taxon>Microbacteriaceae</taxon>
        <taxon>Microbacterium</taxon>
    </lineage>
</organism>
<feature type="compositionally biased region" description="Low complexity" evidence="2">
    <location>
        <begin position="634"/>
        <end position="644"/>
    </location>
</feature>
<dbReference type="AlphaFoldDB" id="A0A0F0L0B7"/>
<feature type="transmembrane region" description="Helical" evidence="3">
    <location>
        <begin position="658"/>
        <end position="677"/>
    </location>
</feature>
<dbReference type="SUPFAM" id="SSF49452">
    <property type="entry name" value="Starch-binding domain-like"/>
    <property type="match status" value="2"/>
</dbReference>
<dbReference type="GO" id="GO:0030246">
    <property type="term" value="F:carbohydrate binding"/>
    <property type="evidence" value="ECO:0007669"/>
    <property type="project" value="InterPro"/>
</dbReference>
<evidence type="ECO:0000256" key="2">
    <source>
        <dbReference type="SAM" id="MobiDB-lite"/>
    </source>
</evidence>
<comment type="caution">
    <text evidence="5">The sequence shown here is derived from an EMBL/GenBank/DDBJ whole genome shotgun (WGS) entry which is preliminary data.</text>
</comment>
<dbReference type="Pfam" id="PF13620">
    <property type="entry name" value="CarboxypepD_reg"/>
    <property type="match status" value="3"/>
</dbReference>
<dbReference type="InterPro" id="IPR051417">
    <property type="entry name" value="SDr/BOS_complex"/>
</dbReference>
<evidence type="ECO:0000256" key="4">
    <source>
        <dbReference type="SAM" id="SignalP"/>
    </source>
</evidence>
<feature type="signal peptide" evidence="4">
    <location>
        <begin position="1"/>
        <end position="33"/>
    </location>
</feature>